<keyword evidence="4" id="KW-1185">Reference proteome</keyword>
<name>A0AAV5U9M2_9BILA</name>
<reference evidence="3" key="1">
    <citation type="submission" date="2023-10" db="EMBL/GenBank/DDBJ databases">
        <title>Genome assembly of Pristionchus species.</title>
        <authorList>
            <person name="Yoshida K."/>
            <person name="Sommer R.J."/>
        </authorList>
    </citation>
    <scope>NUCLEOTIDE SEQUENCE</scope>
    <source>
        <strain evidence="3">RS0144</strain>
    </source>
</reference>
<gene>
    <name evidence="3" type="ORF">PENTCL1PPCAC_25263</name>
</gene>
<evidence type="ECO:0000313" key="4">
    <source>
        <dbReference type="Proteomes" id="UP001432027"/>
    </source>
</evidence>
<keyword evidence="2" id="KW-0472">Membrane</keyword>
<sequence>MEYGIVLALSALATTVSGAARFPRSTVQSLSDETSNVLQEFISAINPIYIVILGCLIAAGCAFELAYGSRGSSGRTTAHVASRNAPYSVRPVKA</sequence>
<dbReference type="EMBL" id="BTSX01000006">
    <property type="protein sequence ID" value="GMT03089.1"/>
    <property type="molecule type" value="Genomic_DNA"/>
</dbReference>
<keyword evidence="2" id="KW-0812">Transmembrane</keyword>
<feature type="transmembrane region" description="Helical" evidence="2">
    <location>
        <begin position="43"/>
        <end position="67"/>
    </location>
</feature>
<dbReference type="Proteomes" id="UP001432027">
    <property type="component" value="Unassembled WGS sequence"/>
</dbReference>
<dbReference type="AlphaFoldDB" id="A0AAV5U9M2"/>
<keyword evidence="2" id="KW-1133">Transmembrane helix</keyword>
<evidence type="ECO:0000313" key="3">
    <source>
        <dbReference type="EMBL" id="GMT03089.1"/>
    </source>
</evidence>
<organism evidence="3 4">
    <name type="scientific">Pristionchus entomophagus</name>
    <dbReference type="NCBI Taxonomy" id="358040"/>
    <lineage>
        <taxon>Eukaryota</taxon>
        <taxon>Metazoa</taxon>
        <taxon>Ecdysozoa</taxon>
        <taxon>Nematoda</taxon>
        <taxon>Chromadorea</taxon>
        <taxon>Rhabditida</taxon>
        <taxon>Rhabditina</taxon>
        <taxon>Diplogasteromorpha</taxon>
        <taxon>Diplogasteroidea</taxon>
        <taxon>Neodiplogasteridae</taxon>
        <taxon>Pristionchus</taxon>
    </lineage>
</organism>
<accession>A0AAV5U9M2</accession>
<evidence type="ECO:0000256" key="2">
    <source>
        <dbReference type="SAM" id="Phobius"/>
    </source>
</evidence>
<feature type="region of interest" description="Disordered" evidence="1">
    <location>
        <begin position="71"/>
        <end position="94"/>
    </location>
</feature>
<comment type="caution">
    <text evidence="3">The sequence shown here is derived from an EMBL/GenBank/DDBJ whole genome shotgun (WGS) entry which is preliminary data.</text>
</comment>
<evidence type="ECO:0000256" key="1">
    <source>
        <dbReference type="SAM" id="MobiDB-lite"/>
    </source>
</evidence>
<proteinExistence type="predicted"/>
<protein>
    <submittedName>
        <fullName evidence="3">Uncharacterized protein</fullName>
    </submittedName>
</protein>